<proteinExistence type="predicted"/>
<dbReference type="EMBL" id="CP006627">
    <property type="protein sequence ID" value="AIB09703.1"/>
    <property type="molecule type" value="Genomic_DNA"/>
</dbReference>
<protein>
    <submittedName>
        <fullName evidence="4">Uncharacterized protein</fullName>
    </submittedName>
</protein>
<dbReference type="EMBL" id="CP006629">
    <property type="protein sequence ID" value="AIB09913.1"/>
    <property type="molecule type" value="Genomic_DNA"/>
</dbReference>
<evidence type="ECO:0000313" key="7">
    <source>
        <dbReference type="EMBL" id="AIB10095.1"/>
    </source>
</evidence>
<evidence type="ECO:0000256" key="1">
    <source>
        <dbReference type="SAM" id="Phobius"/>
    </source>
</evidence>
<evidence type="ECO:0000313" key="2">
    <source>
        <dbReference type="EMBL" id="AIB09494.1"/>
    </source>
</evidence>
<keyword evidence="4" id="KW-0542">Nucleomorph</keyword>
<dbReference type="EMBL" id="CP006628">
    <property type="protein sequence ID" value="AIB09710.1"/>
    <property type="molecule type" value="Genomic_DNA"/>
</dbReference>
<keyword evidence="1" id="KW-1133">Transmembrane helix</keyword>
<evidence type="ECO:0000313" key="5">
    <source>
        <dbReference type="EMBL" id="AIB09906.1"/>
    </source>
</evidence>
<evidence type="ECO:0000313" key="4">
    <source>
        <dbReference type="EMBL" id="AIB09710.1"/>
    </source>
</evidence>
<dbReference type="AlphaFoldDB" id="A0A060DB46"/>
<dbReference type="EMBL" id="CP006627">
    <property type="protein sequence ID" value="AIB09494.1"/>
    <property type="molecule type" value="Genomic_DNA"/>
</dbReference>
<gene>
    <name evidence="3" type="ORF">M951_chr1224</name>
    <name evidence="2" type="ORF">M951_chr17</name>
    <name evidence="5" type="ORF">M951_chr2214</name>
    <name evidence="4" type="ORF">M951_chr27</name>
    <name evidence="7" type="ORF">M951_chr3198</name>
    <name evidence="6" type="ORF">M951_chr37</name>
</gene>
<name>A0A060DB46_9EUKA</name>
<dbReference type="EMBL" id="CP006629">
    <property type="protein sequence ID" value="AIB10095.1"/>
    <property type="molecule type" value="Genomic_DNA"/>
</dbReference>
<reference evidence="4 8" key="1">
    <citation type="journal article" date="2014" name="BMC Genomics">
        <title>Nucleomorph and plastid genome sequences of the chlorarachniophyte Lotharella oceanica: convergent reductive evolution and frequent recombination in nucleomorph-bearing algae.</title>
        <authorList>
            <person name="Tanifuji G."/>
            <person name="Onodera N.T."/>
            <person name="Brown M.W."/>
            <person name="Curtis B.A."/>
            <person name="Roger A.J."/>
            <person name="Ka-Shu Wong G."/>
            <person name="Melkonian M."/>
            <person name="Archibald J.M."/>
        </authorList>
    </citation>
    <scope>NUCLEOTIDE SEQUENCE [LARGE SCALE GENOMIC DNA]</scope>
    <source>
        <strain evidence="4 8">CCMP622</strain>
    </source>
</reference>
<organism evidence="4 8">
    <name type="scientific">Lotharella oceanica</name>
    <dbReference type="NCBI Taxonomy" id="641309"/>
    <lineage>
        <taxon>Eukaryota</taxon>
        <taxon>Sar</taxon>
        <taxon>Rhizaria</taxon>
        <taxon>Cercozoa</taxon>
        <taxon>Chlorarachniophyceae</taxon>
        <taxon>Lotharella</taxon>
    </lineage>
</organism>
<dbReference type="Proteomes" id="UP000243670">
    <property type="component" value="Nucleomorph 2"/>
</dbReference>
<sequence>MFVITLYVYLVSCVCTTTVLFVWACDLQLIVSYMCAREFITDYSNVLSFRRHHLFVTLRRT</sequence>
<keyword evidence="1" id="KW-0812">Transmembrane</keyword>
<evidence type="ECO:0000313" key="3">
    <source>
        <dbReference type="EMBL" id="AIB09703.1"/>
    </source>
</evidence>
<evidence type="ECO:0000313" key="8">
    <source>
        <dbReference type="Proteomes" id="UP000243670"/>
    </source>
</evidence>
<dbReference type="Proteomes" id="UP000243670">
    <property type="component" value="Nucleomorph 1"/>
</dbReference>
<keyword evidence="1" id="KW-0472">Membrane</keyword>
<evidence type="ECO:0000313" key="6">
    <source>
        <dbReference type="EMBL" id="AIB09913.1"/>
    </source>
</evidence>
<geneLocation type="nucleomorph" evidence="4"/>
<accession>A0A060DB46</accession>
<dbReference type="EMBL" id="CP006628">
    <property type="protein sequence ID" value="AIB09906.1"/>
    <property type="molecule type" value="Genomic_DNA"/>
</dbReference>
<feature type="transmembrane region" description="Helical" evidence="1">
    <location>
        <begin position="6"/>
        <end position="24"/>
    </location>
</feature>
<dbReference type="Proteomes" id="UP000243670">
    <property type="component" value="Nucleomorph 3"/>
</dbReference>